<dbReference type="AlphaFoldDB" id="A0A2U1PGM3"/>
<reference evidence="1 2" key="1">
    <citation type="journal article" date="2018" name="Mol. Plant">
        <title>The genome of Artemisia annua provides insight into the evolution of Asteraceae family and artemisinin biosynthesis.</title>
        <authorList>
            <person name="Shen Q."/>
            <person name="Zhang L."/>
            <person name="Liao Z."/>
            <person name="Wang S."/>
            <person name="Yan T."/>
            <person name="Shi P."/>
            <person name="Liu M."/>
            <person name="Fu X."/>
            <person name="Pan Q."/>
            <person name="Wang Y."/>
            <person name="Lv Z."/>
            <person name="Lu X."/>
            <person name="Zhang F."/>
            <person name="Jiang W."/>
            <person name="Ma Y."/>
            <person name="Chen M."/>
            <person name="Hao X."/>
            <person name="Li L."/>
            <person name="Tang Y."/>
            <person name="Lv G."/>
            <person name="Zhou Y."/>
            <person name="Sun X."/>
            <person name="Brodelius P.E."/>
            <person name="Rose J.K.C."/>
            <person name="Tang K."/>
        </authorList>
    </citation>
    <scope>NUCLEOTIDE SEQUENCE [LARGE SCALE GENOMIC DNA]</scope>
    <source>
        <strain evidence="2">cv. Huhao1</strain>
        <tissue evidence="1">Leaf</tissue>
    </source>
</reference>
<dbReference type="Proteomes" id="UP000245207">
    <property type="component" value="Unassembled WGS sequence"/>
</dbReference>
<proteinExistence type="predicted"/>
<sequence>MHKYEDEEPLALTFGIGHCRDIDRWHSRREFLKSYNLSSGRSSVKEKMKRSIRKIGLRVYRLTWTWTWPTVFVLRCFVPLPSIKEKVVSQDQMHGEHDDVFLEHLSHGYVHQLRGRIGILGGGSTRAPHITSCSFIGWVDPPMCDHSLDIIPGLLRTRDALEDALALEQEGADWEEHRANEEETRANQAELRSKMEEEWAKKLRKYLIISWVLFASYVYLQSCEFGVGQCGLVFVFCGS</sequence>
<organism evidence="1 2">
    <name type="scientific">Artemisia annua</name>
    <name type="common">Sweet wormwood</name>
    <dbReference type="NCBI Taxonomy" id="35608"/>
    <lineage>
        <taxon>Eukaryota</taxon>
        <taxon>Viridiplantae</taxon>
        <taxon>Streptophyta</taxon>
        <taxon>Embryophyta</taxon>
        <taxon>Tracheophyta</taxon>
        <taxon>Spermatophyta</taxon>
        <taxon>Magnoliopsida</taxon>
        <taxon>eudicotyledons</taxon>
        <taxon>Gunneridae</taxon>
        <taxon>Pentapetalae</taxon>
        <taxon>asterids</taxon>
        <taxon>campanulids</taxon>
        <taxon>Asterales</taxon>
        <taxon>Asteraceae</taxon>
        <taxon>Asteroideae</taxon>
        <taxon>Anthemideae</taxon>
        <taxon>Artemisiinae</taxon>
        <taxon>Artemisia</taxon>
    </lineage>
</organism>
<evidence type="ECO:0000313" key="1">
    <source>
        <dbReference type="EMBL" id="PWA84889.1"/>
    </source>
</evidence>
<gene>
    <name evidence="1" type="ORF">CTI12_AA152260</name>
</gene>
<evidence type="ECO:0000313" key="2">
    <source>
        <dbReference type="Proteomes" id="UP000245207"/>
    </source>
</evidence>
<accession>A0A2U1PGM3</accession>
<protein>
    <recommendedName>
        <fullName evidence="3">Zinc finger, GRF-type</fullName>
    </recommendedName>
</protein>
<evidence type="ECO:0008006" key="3">
    <source>
        <dbReference type="Google" id="ProtNLM"/>
    </source>
</evidence>
<dbReference type="OrthoDB" id="1653623at2759"/>
<keyword evidence="2" id="KW-1185">Reference proteome</keyword>
<comment type="caution">
    <text evidence="1">The sequence shown here is derived from an EMBL/GenBank/DDBJ whole genome shotgun (WGS) entry which is preliminary data.</text>
</comment>
<name>A0A2U1PGM3_ARTAN</name>
<dbReference type="EMBL" id="PKPP01001182">
    <property type="protein sequence ID" value="PWA84889.1"/>
    <property type="molecule type" value="Genomic_DNA"/>
</dbReference>